<evidence type="ECO:0000256" key="3">
    <source>
        <dbReference type="ARBA" id="ARBA00023161"/>
    </source>
</evidence>
<evidence type="ECO:0000313" key="7">
    <source>
        <dbReference type="EMBL" id="KAK9812741.1"/>
    </source>
</evidence>
<protein>
    <recommendedName>
        <fullName evidence="6">UPF3 domain-containing protein</fullName>
    </recommendedName>
</protein>
<dbReference type="GO" id="GO:0045727">
    <property type="term" value="P:positive regulation of translation"/>
    <property type="evidence" value="ECO:0007669"/>
    <property type="project" value="TreeGrafter"/>
</dbReference>
<evidence type="ECO:0000313" key="8">
    <source>
        <dbReference type="Proteomes" id="UP001489004"/>
    </source>
</evidence>
<dbReference type="InterPro" id="IPR039722">
    <property type="entry name" value="Upf3"/>
</dbReference>
<dbReference type="Proteomes" id="UP001489004">
    <property type="component" value="Unassembled WGS sequence"/>
</dbReference>
<dbReference type="GO" id="GO:0003729">
    <property type="term" value="F:mRNA binding"/>
    <property type="evidence" value="ECO:0007669"/>
    <property type="project" value="TreeGrafter"/>
</dbReference>
<dbReference type="EMBL" id="JALJOR010000008">
    <property type="protein sequence ID" value="KAK9812741.1"/>
    <property type="molecule type" value="Genomic_DNA"/>
</dbReference>
<dbReference type="PANTHER" id="PTHR13112:SF0">
    <property type="entry name" value="FI21285P1"/>
    <property type="match status" value="1"/>
</dbReference>
<gene>
    <name evidence="7" type="ORF">WJX72_002893</name>
</gene>
<dbReference type="InterPro" id="IPR005120">
    <property type="entry name" value="UPF3_dom"/>
</dbReference>
<dbReference type="AlphaFoldDB" id="A0AAW1PGU1"/>
<comment type="similarity">
    <text evidence="2">Belongs to the RENT3 family.</text>
</comment>
<feature type="region of interest" description="Disordered" evidence="5">
    <location>
        <begin position="144"/>
        <end position="223"/>
    </location>
</feature>
<keyword evidence="4" id="KW-0539">Nucleus</keyword>
<sequence length="223" mass="24593">MAAAKPARTKVVVRKLPPALKEADFLEVVNKSWEGRYRWFSFVQGKVGSKRTVYSRAYLDFTDPADVAGFHSQLDGHVFVSEKGSQYRCSVEYAPFQRVPLGKVKRDPREGTLEEAADYIAFVEELAKQPTLLPSAEIQLERREAEERGAGAAAGGRKPVVVTPLMQQLQEKLASKTAGRGGGRRTQQEAAAARDEKRRARDGQCSQRQPSDAQPAGGYRGEA</sequence>
<feature type="compositionally biased region" description="Basic and acidic residues" evidence="5">
    <location>
        <begin position="192"/>
        <end position="202"/>
    </location>
</feature>
<evidence type="ECO:0000256" key="4">
    <source>
        <dbReference type="ARBA" id="ARBA00023242"/>
    </source>
</evidence>
<dbReference type="InterPro" id="IPR012677">
    <property type="entry name" value="Nucleotide-bd_a/b_plait_sf"/>
</dbReference>
<comment type="subcellular location">
    <subcellularLocation>
        <location evidence="1">Nucleus</location>
    </subcellularLocation>
</comment>
<evidence type="ECO:0000256" key="2">
    <source>
        <dbReference type="ARBA" id="ARBA00005991"/>
    </source>
</evidence>
<organism evidence="7 8">
    <name type="scientific">[Myrmecia] bisecta</name>
    <dbReference type="NCBI Taxonomy" id="41462"/>
    <lineage>
        <taxon>Eukaryota</taxon>
        <taxon>Viridiplantae</taxon>
        <taxon>Chlorophyta</taxon>
        <taxon>core chlorophytes</taxon>
        <taxon>Trebouxiophyceae</taxon>
        <taxon>Trebouxiales</taxon>
        <taxon>Trebouxiaceae</taxon>
        <taxon>Myrmecia</taxon>
    </lineage>
</organism>
<name>A0AAW1PGU1_9CHLO</name>
<dbReference type="Gene3D" id="3.30.70.330">
    <property type="match status" value="1"/>
</dbReference>
<evidence type="ECO:0000256" key="5">
    <source>
        <dbReference type="SAM" id="MobiDB-lite"/>
    </source>
</evidence>
<dbReference type="GO" id="GO:0005737">
    <property type="term" value="C:cytoplasm"/>
    <property type="evidence" value="ECO:0007669"/>
    <property type="project" value="TreeGrafter"/>
</dbReference>
<dbReference type="Pfam" id="PF03467">
    <property type="entry name" value="Smg4_UPF3"/>
    <property type="match status" value="1"/>
</dbReference>
<accession>A0AAW1PGU1</accession>
<proteinExistence type="inferred from homology"/>
<evidence type="ECO:0000256" key="1">
    <source>
        <dbReference type="ARBA" id="ARBA00004123"/>
    </source>
</evidence>
<reference evidence="7 8" key="1">
    <citation type="journal article" date="2024" name="Nat. Commun.">
        <title>Phylogenomics reveals the evolutionary origins of lichenization in chlorophyte algae.</title>
        <authorList>
            <person name="Puginier C."/>
            <person name="Libourel C."/>
            <person name="Otte J."/>
            <person name="Skaloud P."/>
            <person name="Haon M."/>
            <person name="Grisel S."/>
            <person name="Petersen M."/>
            <person name="Berrin J.G."/>
            <person name="Delaux P.M."/>
            <person name="Dal Grande F."/>
            <person name="Keller J."/>
        </authorList>
    </citation>
    <scope>NUCLEOTIDE SEQUENCE [LARGE SCALE GENOMIC DNA]</scope>
    <source>
        <strain evidence="7 8">SAG 2043</strain>
    </source>
</reference>
<feature type="domain" description="UPF3" evidence="6">
    <location>
        <begin position="8"/>
        <end position="172"/>
    </location>
</feature>
<evidence type="ECO:0000259" key="6">
    <source>
        <dbReference type="Pfam" id="PF03467"/>
    </source>
</evidence>
<dbReference type="CDD" id="cd12455">
    <property type="entry name" value="RRM_like_Smg4_UPF3"/>
    <property type="match status" value="1"/>
</dbReference>
<dbReference type="GO" id="GO:0000184">
    <property type="term" value="P:nuclear-transcribed mRNA catabolic process, nonsense-mediated decay"/>
    <property type="evidence" value="ECO:0007669"/>
    <property type="project" value="UniProtKB-KW"/>
</dbReference>
<dbReference type="GO" id="GO:0005730">
    <property type="term" value="C:nucleolus"/>
    <property type="evidence" value="ECO:0007669"/>
    <property type="project" value="TreeGrafter"/>
</dbReference>
<comment type="caution">
    <text evidence="7">The sequence shown here is derived from an EMBL/GenBank/DDBJ whole genome shotgun (WGS) entry which is preliminary data.</text>
</comment>
<dbReference type="SUPFAM" id="SSF54928">
    <property type="entry name" value="RNA-binding domain, RBD"/>
    <property type="match status" value="1"/>
</dbReference>
<dbReference type="PANTHER" id="PTHR13112">
    <property type="entry name" value="UPF3 REGULATOR OF NONSENSE TRANSCRIPTS-LIKE PROTEIN"/>
    <property type="match status" value="1"/>
</dbReference>
<dbReference type="InterPro" id="IPR035979">
    <property type="entry name" value="RBD_domain_sf"/>
</dbReference>
<keyword evidence="8" id="KW-1185">Reference proteome</keyword>
<keyword evidence="3" id="KW-0866">Nonsense-mediated mRNA decay</keyword>